<name>A0A0K6IY30_9PROT</name>
<evidence type="ECO:0000313" key="1">
    <source>
        <dbReference type="EMBL" id="CUB08003.1"/>
    </source>
</evidence>
<evidence type="ECO:0000313" key="2">
    <source>
        <dbReference type="Proteomes" id="UP000182108"/>
    </source>
</evidence>
<dbReference type="OrthoDB" id="2985972at2"/>
<accession>A0A0K6IY30</accession>
<protein>
    <submittedName>
        <fullName evidence="1">Uncharacterized protein</fullName>
    </submittedName>
</protein>
<dbReference type="AlphaFoldDB" id="A0A0K6IY30"/>
<keyword evidence="2" id="KW-1185">Reference proteome</keyword>
<dbReference type="EMBL" id="CYHH01000017">
    <property type="protein sequence ID" value="CUB08003.1"/>
    <property type="molecule type" value="Genomic_DNA"/>
</dbReference>
<sequence length="358" mass="40340">MTITANDIVTLRPLPDDIREAVSYAIKSGVPYTYNRMDKDAWRRVARIARGKVNEILIRRFTESLGIRSATQDKSYRQHDAFDFTFDGKRGRVDADVKTFHVLTQFIEAPREPFSVAGLLSGVDHSMPQWHLFFPMLVPEDYKRHKDVYVFAVSVEAKPERTAAPVLDFPWTAFPDSEVERFMVDAAAIKVREDSGHGLAVTVAWPSGMPGAGNAIYERGGQARQKRLPLGYATQVAATDLSSFLAIQLDDVAKDHLWRRRAAMTLTAQDGDKPAVTSLYDARRFHEVFPRQDFALYLIGWIDRQDFERIAQPLPDGAPCYFYPPRRDAQDNHAPGTKTANRYVLPGVLNPIATLAEA</sequence>
<dbReference type="Proteomes" id="UP000182108">
    <property type="component" value="Unassembled WGS sequence"/>
</dbReference>
<gene>
    <name evidence="1" type="ORF">Ga0061068_1175</name>
</gene>
<organism evidence="1 2">
    <name type="scientific">Tepidiphilus thermophilus</name>
    <dbReference type="NCBI Taxonomy" id="876478"/>
    <lineage>
        <taxon>Bacteria</taxon>
        <taxon>Pseudomonadati</taxon>
        <taxon>Pseudomonadota</taxon>
        <taxon>Hydrogenophilia</taxon>
        <taxon>Hydrogenophilales</taxon>
        <taxon>Hydrogenophilaceae</taxon>
        <taxon>Tepidiphilus</taxon>
    </lineage>
</organism>
<dbReference type="RefSeq" id="WP_055424248.1">
    <property type="nucleotide sequence ID" value="NZ_CYHH01000017.1"/>
</dbReference>
<reference evidence="2" key="1">
    <citation type="submission" date="2015-08" db="EMBL/GenBank/DDBJ databases">
        <authorList>
            <person name="Babu N.S."/>
            <person name="Beckwith C.J."/>
            <person name="Beseler K.G."/>
            <person name="Brison A."/>
            <person name="Carone J.V."/>
            <person name="Caskin T.P."/>
            <person name="Diamond M."/>
            <person name="Durham M.E."/>
            <person name="Foxe J.M."/>
            <person name="Go M."/>
            <person name="Henderson B.A."/>
            <person name="Jones I.B."/>
            <person name="McGettigan J.A."/>
            <person name="Micheletti S.J."/>
            <person name="Nasrallah M.E."/>
            <person name="Ortiz D."/>
            <person name="Piller C.R."/>
            <person name="Privatt S.R."/>
            <person name="Schneider S.L."/>
            <person name="Sharp S."/>
            <person name="Smith T.C."/>
            <person name="Stanton J.D."/>
            <person name="Ullery H.E."/>
            <person name="Wilson R.J."/>
            <person name="Serrano M.G."/>
            <person name="Buck G."/>
            <person name="Lee V."/>
            <person name="Wang Y."/>
            <person name="Carvalho R."/>
            <person name="Voegtly L."/>
            <person name="Shi R."/>
            <person name="Duckworth R."/>
            <person name="Johnson A."/>
            <person name="Loviza R."/>
            <person name="Walstead R."/>
            <person name="Shah Z."/>
            <person name="Kiflezghi M."/>
            <person name="Wade K."/>
            <person name="Ball S.L."/>
            <person name="Bradley K.W."/>
            <person name="Asai D.J."/>
            <person name="Bowman C.A."/>
            <person name="Russell D.A."/>
            <person name="Pope W.H."/>
            <person name="Jacobs-Sera D."/>
            <person name="Hendrix R.W."/>
            <person name="Hatfull G.F."/>
        </authorList>
    </citation>
    <scope>NUCLEOTIDE SEQUENCE [LARGE SCALE GENOMIC DNA]</scope>
    <source>
        <strain evidence="2">JCM 19170</strain>
    </source>
</reference>
<proteinExistence type="predicted"/>